<reference evidence="1 2" key="1">
    <citation type="journal article" date="2016" name="Nat. Commun.">
        <title>Thousands of microbial genomes shed light on interconnected biogeochemical processes in an aquifer system.</title>
        <authorList>
            <person name="Anantharaman K."/>
            <person name="Brown C.T."/>
            <person name="Hug L.A."/>
            <person name="Sharon I."/>
            <person name="Castelle C.J."/>
            <person name="Probst A.J."/>
            <person name="Thomas B.C."/>
            <person name="Singh A."/>
            <person name="Wilkins M.J."/>
            <person name="Karaoz U."/>
            <person name="Brodie E.L."/>
            <person name="Williams K.H."/>
            <person name="Hubbard S.S."/>
            <person name="Banfield J.F."/>
        </authorList>
    </citation>
    <scope>NUCLEOTIDE SEQUENCE [LARGE SCALE GENOMIC DNA]</scope>
</reference>
<gene>
    <name evidence="1" type="ORF">A2817_01345</name>
</gene>
<dbReference type="AlphaFoldDB" id="A0A1F8E8J7"/>
<name>A0A1F8E8J7_9BACT</name>
<dbReference type="Proteomes" id="UP000177594">
    <property type="component" value="Unassembled WGS sequence"/>
</dbReference>
<comment type="caution">
    <text evidence="1">The sequence shown here is derived from an EMBL/GenBank/DDBJ whole genome shotgun (WGS) entry which is preliminary data.</text>
</comment>
<proteinExistence type="predicted"/>
<evidence type="ECO:0000313" key="2">
    <source>
        <dbReference type="Proteomes" id="UP000177594"/>
    </source>
</evidence>
<protein>
    <submittedName>
        <fullName evidence="1">Uncharacterized protein</fullName>
    </submittedName>
</protein>
<evidence type="ECO:0000313" key="1">
    <source>
        <dbReference type="EMBL" id="OGM97201.1"/>
    </source>
</evidence>
<accession>A0A1F8E8J7</accession>
<dbReference type="EMBL" id="MGIZ01000057">
    <property type="protein sequence ID" value="OGM97201.1"/>
    <property type="molecule type" value="Genomic_DNA"/>
</dbReference>
<sequence>MPQPRKEPQMARSKSEFLSAFGTAFQIFKAVSDEVLNLGGNDEHVRQILTNKGLAQQLAKLIVSSQGIFSRDMRKEGWTLLEDVTVPEQISISGLEIFSFLKEGEDHISGEEMRSRAKDMGANLGQKHAEYLLEHQADIPKDWRSFYLVFSGTLWRDPGGFLRVPYLAWGGGRWCLSFRWLGFGWCSGDRLLCARK</sequence>
<organism evidence="1 2">
    <name type="scientific">Candidatus Yanofskybacteria bacterium RIFCSPHIGHO2_01_FULL_39_8b</name>
    <dbReference type="NCBI Taxonomy" id="1802659"/>
    <lineage>
        <taxon>Bacteria</taxon>
        <taxon>Candidatus Yanofskyibacteriota</taxon>
    </lineage>
</organism>